<dbReference type="KEGG" id="vg:26640929"/>
<evidence type="ECO:0000313" key="2">
    <source>
        <dbReference type="EMBL" id="AJA42232.1"/>
    </source>
</evidence>
<accession>A0A0D3MWG0</accession>
<dbReference type="RefSeq" id="YP_009214512.1">
    <property type="nucleotide sequence ID" value="NC_028962.1"/>
</dbReference>
<sequence length="144" mass="16707">MTKVTETELKTWLTTLLKAKAEGSEITQKQQKELQEIGKKQVDLETATVIAQRISEQNQRELLGIIDNAWNYIDLILVLLESEVGITDEQAKKASEKVNKKREEFLQNKQEEFKKQQEDSFEPDKEPDKQEDSEKVVKMTPKND</sequence>
<dbReference type="Proteomes" id="UP000032689">
    <property type="component" value="Segment"/>
</dbReference>
<evidence type="ECO:0000256" key="1">
    <source>
        <dbReference type="SAM" id="MobiDB-lite"/>
    </source>
</evidence>
<organism evidence="2 3">
    <name type="scientific">Staphylococcus phage vB_SepM_ phiIPLA-C1C</name>
    <dbReference type="NCBI Taxonomy" id="1572704"/>
    <lineage>
        <taxon>Viruses</taxon>
        <taxon>Duplodnaviria</taxon>
        <taxon>Heunggongvirae</taxon>
        <taxon>Uroviricota</taxon>
        <taxon>Caudoviricetes</taxon>
        <taxon>Herelleviridae</taxon>
        <taxon>Twortvirinae</taxon>
        <taxon>Sepunavirus</taxon>
        <taxon>Sepunavirus IPLAC1C</taxon>
    </lineage>
</organism>
<keyword evidence="3" id="KW-1185">Reference proteome</keyword>
<proteinExistence type="predicted"/>
<evidence type="ECO:0000313" key="3">
    <source>
        <dbReference type="Proteomes" id="UP000032689"/>
    </source>
</evidence>
<protein>
    <submittedName>
        <fullName evidence="2">Uncharacterized protein</fullName>
    </submittedName>
</protein>
<feature type="region of interest" description="Disordered" evidence="1">
    <location>
        <begin position="92"/>
        <end position="144"/>
    </location>
</feature>
<reference evidence="2 3" key="1">
    <citation type="journal article" date="2015" name="Appl. Environ. Microbiol.">
        <title>Two Phages, phiIPLA-RODI and phiIPLA-C1C, Lyse Mono- and Dual-Species Staphylococcal Biofilms.</title>
        <authorList>
            <person name="Gutierrez D."/>
            <person name="Vandenheuvel D."/>
            <person name="Martinez B."/>
            <person name="Rodriguez A."/>
            <person name="Lavigne R."/>
            <person name="Garcia P."/>
        </authorList>
    </citation>
    <scope>NUCLEOTIDE SEQUENCE [LARGE SCALE GENOMIC DNA]</scope>
</reference>
<dbReference type="EMBL" id="KP027447">
    <property type="protein sequence ID" value="AJA42232.1"/>
    <property type="molecule type" value="Genomic_DNA"/>
</dbReference>
<dbReference type="GeneID" id="26640929"/>
<name>A0A0D3MWG0_9CAUD</name>